<organism evidence="1">
    <name type="scientific">termite gut metagenome</name>
    <dbReference type="NCBI Taxonomy" id="433724"/>
    <lineage>
        <taxon>unclassified sequences</taxon>
        <taxon>metagenomes</taxon>
        <taxon>organismal metagenomes</taxon>
    </lineage>
</organism>
<dbReference type="AlphaFoldDB" id="A0A5J4PZE4"/>
<dbReference type="EMBL" id="SNRY01005813">
    <property type="protein sequence ID" value="KAA6314039.1"/>
    <property type="molecule type" value="Genomic_DNA"/>
</dbReference>
<evidence type="ECO:0000313" key="2">
    <source>
        <dbReference type="EMBL" id="KAA6315446.1"/>
    </source>
</evidence>
<accession>A0A5J4PZE4</accession>
<evidence type="ECO:0000313" key="1">
    <source>
        <dbReference type="EMBL" id="KAA6314039.1"/>
    </source>
</evidence>
<comment type="caution">
    <text evidence="1">The sequence shown here is derived from an EMBL/GenBank/DDBJ whole genome shotgun (WGS) entry which is preliminary data.</text>
</comment>
<dbReference type="EMBL" id="SNRY01005250">
    <property type="protein sequence ID" value="KAA6315446.1"/>
    <property type="molecule type" value="Genomic_DNA"/>
</dbReference>
<gene>
    <name evidence="2" type="ORF">EZS27_034096</name>
    <name evidence="1" type="ORF">EZS27_035283</name>
</gene>
<name>A0A5J4PZE4_9ZZZZ</name>
<sequence length="39" mass="4586">VIVSYLNSLPHQIGHSKDRMPVRAPTILEPQWYLNKEVR</sequence>
<proteinExistence type="predicted"/>
<protein>
    <submittedName>
        <fullName evidence="1">Uncharacterized protein</fullName>
    </submittedName>
</protein>
<reference evidence="1" key="1">
    <citation type="submission" date="2019-03" db="EMBL/GenBank/DDBJ databases">
        <title>Single cell metagenomics reveals metabolic interactions within the superorganism composed of flagellate Streblomastix strix and complex community of Bacteroidetes bacteria on its surface.</title>
        <authorList>
            <person name="Treitli S.C."/>
            <person name="Kolisko M."/>
            <person name="Husnik F."/>
            <person name="Keeling P."/>
            <person name="Hampl V."/>
        </authorList>
    </citation>
    <scope>NUCLEOTIDE SEQUENCE</scope>
    <source>
        <strain evidence="1">STM</strain>
    </source>
</reference>
<feature type="non-terminal residue" evidence="1">
    <location>
        <position position="1"/>
    </location>
</feature>